<dbReference type="GO" id="GO:0004851">
    <property type="term" value="F:uroporphyrin-III C-methyltransferase activity"/>
    <property type="evidence" value="ECO:0007669"/>
    <property type="project" value="UniProtKB-EC"/>
</dbReference>
<keyword evidence="4" id="KW-0949">S-adenosyl-L-methionine</keyword>
<accession>A0ABR9ZJ06</accession>
<comment type="caution">
    <text evidence="9">The sequence shown here is derived from an EMBL/GenBank/DDBJ whole genome shotgun (WGS) entry which is preliminary data.</text>
</comment>
<dbReference type="InterPro" id="IPR006366">
    <property type="entry name" value="CobA/CysG_C"/>
</dbReference>
<dbReference type="NCBIfam" id="TIGR01469">
    <property type="entry name" value="cobA_cysG_Cterm"/>
    <property type="match status" value="1"/>
</dbReference>
<dbReference type="SUPFAM" id="SSF53790">
    <property type="entry name" value="Tetrapyrrole methylase"/>
    <property type="match status" value="1"/>
</dbReference>
<evidence type="ECO:0000313" key="9">
    <source>
        <dbReference type="EMBL" id="MBF4553426.1"/>
    </source>
</evidence>
<protein>
    <recommendedName>
        <fullName evidence="1">uroporphyrinogen-III C-methyltransferase</fullName>
        <ecNumber evidence="1">2.1.1.107</ecNumber>
    </recommendedName>
</protein>
<dbReference type="Gene3D" id="3.30.950.10">
    <property type="entry name" value="Methyltransferase, Cobalt-precorrin-4 Transmethylase, Domain 2"/>
    <property type="match status" value="1"/>
</dbReference>
<dbReference type="PROSITE" id="PS00840">
    <property type="entry name" value="SUMT_2"/>
    <property type="match status" value="1"/>
</dbReference>
<evidence type="ECO:0000256" key="3">
    <source>
        <dbReference type="ARBA" id="ARBA00022679"/>
    </source>
</evidence>
<feature type="domain" description="Tetrapyrrole methylase" evidence="8">
    <location>
        <begin position="99"/>
        <end position="316"/>
    </location>
</feature>
<comment type="similarity">
    <text evidence="6">Belongs to the precorrin methyltransferase family.</text>
</comment>
<dbReference type="InterPro" id="IPR035996">
    <property type="entry name" value="4pyrrol_Methylase_sf"/>
</dbReference>
<evidence type="ECO:0000256" key="5">
    <source>
        <dbReference type="ARBA" id="ARBA00023244"/>
    </source>
</evidence>
<evidence type="ECO:0000256" key="1">
    <source>
        <dbReference type="ARBA" id="ARBA00012162"/>
    </source>
</evidence>
<evidence type="ECO:0000313" key="10">
    <source>
        <dbReference type="Proteomes" id="UP000635902"/>
    </source>
</evidence>
<dbReference type="Pfam" id="PF00590">
    <property type="entry name" value="TP_methylase"/>
    <property type="match status" value="1"/>
</dbReference>
<proteinExistence type="inferred from homology"/>
<keyword evidence="5" id="KW-0627">Porphyrin biosynthesis</keyword>
<dbReference type="PANTHER" id="PTHR45790:SF3">
    <property type="entry name" value="S-ADENOSYL-L-METHIONINE-DEPENDENT UROPORPHYRINOGEN III METHYLTRANSFERASE, CHLOROPLASTIC"/>
    <property type="match status" value="1"/>
</dbReference>
<dbReference type="InterPro" id="IPR003043">
    <property type="entry name" value="Uropor_MeTrfase_CS"/>
</dbReference>
<dbReference type="InterPro" id="IPR014777">
    <property type="entry name" value="4pyrrole_Mease_sub1"/>
</dbReference>
<gene>
    <name evidence="9" type="primary">cobA</name>
    <name evidence="9" type="ORF">IRY30_04935</name>
</gene>
<dbReference type="NCBIfam" id="NF004790">
    <property type="entry name" value="PRK06136.1"/>
    <property type="match status" value="1"/>
</dbReference>
<reference evidence="9 10" key="1">
    <citation type="submission" date="2020-10" db="EMBL/GenBank/DDBJ databases">
        <title>Novel species in genus Corynebacterium.</title>
        <authorList>
            <person name="Zhang G."/>
        </authorList>
    </citation>
    <scope>NUCLEOTIDE SEQUENCE [LARGE SCALE GENOMIC DNA]</scope>
    <source>
        <strain evidence="9 10">DSM 45110</strain>
    </source>
</reference>
<name>A0ABR9ZJ06_9CORY</name>
<sequence>MSLHLSGLTVFVPSTASAEICARRIAESGALPVVGEISSFLSDAKLESPYSLAMIPADLDAADAERVVQRARELRIPVDDRRSVGTRQTPTSSDNELGTVTLVGGGPGDPELITVAGARAIAEADVILADHLGPFELAETAAEESGAEVIDVSKLPYGKQVAQEQTNQLLIECAQAGKNVVRLKGGDPFVFGRGFEEWEALHAAGIPVRVIPGVTSATSAPAVAGLSLTHRGVNHDFTVVSGHVPPGDSRSETNWDAVARLTGTLVLIMAVKNAPAIATTLMKVEGGKSTETPVSIIENASMPSQRLLTTTLGQLAAVLRTEAVKPPALFVIGEVADKHMQLG</sequence>
<evidence type="ECO:0000256" key="6">
    <source>
        <dbReference type="RuleBase" id="RU003960"/>
    </source>
</evidence>
<dbReference type="CDD" id="cd11642">
    <property type="entry name" value="SUMT"/>
    <property type="match status" value="1"/>
</dbReference>
<dbReference type="InterPro" id="IPR050161">
    <property type="entry name" value="Siro_Cobalamin_biosynth"/>
</dbReference>
<dbReference type="InterPro" id="IPR014776">
    <property type="entry name" value="4pyrrole_Mease_sub2"/>
</dbReference>
<dbReference type="GO" id="GO:0032259">
    <property type="term" value="P:methylation"/>
    <property type="evidence" value="ECO:0007669"/>
    <property type="project" value="UniProtKB-KW"/>
</dbReference>
<dbReference type="Proteomes" id="UP000635902">
    <property type="component" value="Unassembled WGS sequence"/>
</dbReference>
<dbReference type="Gene3D" id="3.40.1010.10">
    <property type="entry name" value="Cobalt-precorrin-4 Transmethylase, Domain 1"/>
    <property type="match status" value="1"/>
</dbReference>
<dbReference type="PANTHER" id="PTHR45790">
    <property type="entry name" value="SIROHEME SYNTHASE-RELATED"/>
    <property type="match status" value="1"/>
</dbReference>
<evidence type="ECO:0000256" key="7">
    <source>
        <dbReference type="SAM" id="MobiDB-lite"/>
    </source>
</evidence>
<feature type="compositionally biased region" description="Polar residues" evidence="7">
    <location>
        <begin position="85"/>
        <end position="96"/>
    </location>
</feature>
<keyword evidence="10" id="KW-1185">Reference proteome</keyword>
<evidence type="ECO:0000256" key="4">
    <source>
        <dbReference type="ARBA" id="ARBA00022691"/>
    </source>
</evidence>
<dbReference type="EMBL" id="JADKMY010000001">
    <property type="protein sequence ID" value="MBF4553426.1"/>
    <property type="molecule type" value="Genomic_DNA"/>
</dbReference>
<dbReference type="InterPro" id="IPR000878">
    <property type="entry name" value="4pyrrol_Mease"/>
</dbReference>
<keyword evidence="3 6" id="KW-0808">Transferase</keyword>
<dbReference type="EC" id="2.1.1.107" evidence="1"/>
<keyword evidence="2 6" id="KW-0489">Methyltransferase</keyword>
<feature type="region of interest" description="Disordered" evidence="7">
    <location>
        <begin position="80"/>
        <end position="99"/>
    </location>
</feature>
<evidence type="ECO:0000259" key="8">
    <source>
        <dbReference type="Pfam" id="PF00590"/>
    </source>
</evidence>
<organism evidence="9 10">
    <name type="scientific">Corynebacterium suicordis DSM 45110</name>
    <dbReference type="NCBI Taxonomy" id="1121369"/>
    <lineage>
        <taxon>Bacteria</taxon>
        <taxon>Bacillati</taxon>
        <taxon>Actinomycetota</taxon>
        <taxon>Actinomycetes</taxon>
        <taxon>Mycobacteriales</taxon>
        <taxon>Corynebacteriaceae</taxon>
        <taxon>Corynebacterium</taxon>
    </lineage>
</organism>
<evidence type="ECO:0000256" key="2">
    <source>
        <dbReference type="ARBA" id="ARBA00022603"/>
    </source>
</evidence>
<dbReference type="RefSeq" id="WP_194556236.1">
    <property type="nucleotide sequence ID" value="NZ_JADKMY010000001.1"/>
</dbReference>